<dbReference type="PANTHER" id="PTHR36503:SF1">
    <property type="entry name" value="BLR2520 PROTEIN"/>
    <property type="match status" value="1"/>
</dbReference>
<evidence type="ECO:0000313" key="2">
    <source>
        <dbReference type="EMBL" id="GGJ83057.1"/>
    </source>
</evidence>
<organism evidence="2 3">
    <name type="scientific">Pseudomonas matsuisoli</name>
    <dbReference type="NCBI Taxonomy" id="1515666"/>
    <lineage>
        <taxon>Bacteria</taxon>
        <taxon>Pseudomonadati</taxon>
        <taxon>Pseudomonadota</taxon>
        <taxon>Gammaproteobacteria</taxon>
        <taxon>Pseudomonadales</taxon>
        <taxon>Pseudomonadaceae</taxon>
        <taxon>Pseudomonas</taxon>
    </lineage>
</organism>
<dbReference type="AlphaFoldDB" id="A0A917PKR2"/>
<protein>
    <submittedName>
        <fullName evidence="2">Glyoxalase</fullName>
    </submittedName>
</protein>
<proteinExistence type="predicted"/>
<dbReference type="InterPro" id="IPR037523">
    <property type="entry name" value="VOC_core"/>
</dbReference>
<comment type="caution">
    <text evidence="2">The sequence shown here is derived from an EMBL/GenBank/DDBJ whole genome shotgun (WGS) entry which is preliminary data.</text>
</comment>
<dbReference type="Pfam" id="PF00903">
    <property type="entry name" value="Glyoxalase"/>
    <property type="match status" value="1"/>
</dbReference>
<dbReference type="CDD" id="cd07251">
    <property type="entry name" value="VOC_like"/>
    <property type="match status" value="1"/>
</dbReference>
<reference evidence="2" key="1">
    <citation type="journal article" date="2014" name="Int. J. Syst. Evol. Microbiol.">
        <title>Complete genome sequence of Corynebacterium casei LMG S-19264T (=DSM 44701T), isolated from a smear-ripened cheese.</title>
        <authorList>
            <consortium name="US DOE Joint Genome Institute (JGI-PGF)"/>
            <person name="Walter F."/>
            <person name="Albersmeier A."/>
            <person name="Kalinowski J."/>
            <person name="Ruckert C."/>
        </authorList>
    </citation>
    <scope>NUCLEOTIDE SEQUENCE</scope>
    <source>
        <strain evidence="2">JCM 30078</strain>
    </source>
</reference>
<reference evidence="2" key="2">
    <citation type="submission" date="2020-09" db="EMBL/GenBank/DDBJ databases">
        <authorList>
            <person name="Sun Q."/>
            <person name="Ohkuma M."/>
        </authorList>
    </citation>
    <scope>NUCLEOTIDE SEQUENCE</scope>
    <source>
        <strain evidence="2">JCM 30078</strain>
    </source>
</reference>
<sequence>MSFDPRISLITVGVSDVQSSAAFYERLGWKRSSASQEGIVFIKLKGIALGLFSREELAKDAHQDGNATPGTFSGVTLAHNLESPEAVDAAMAHAIASGATLVKAPEKTFWGGYSGYFADPDGHLWELAYNPLSPLDADGHMTLPE</sequence>
<name>A0A917PKR2_9PSED</name>
<dbReference type="PROSITE" id="PS51819">
    <property type="entry name" value="VOC"/>
    <property type="match status" value="1"/>
</dbReference>
<dbReference type="InterPro" id="IPR029068">
    <property type="entry name" value="Glyas_Bleomycin-R_OHBP_Dase"/>
</dbReference>
<dbReference type="InterPro" id="IPR004360">
    <property type="entry name" value="Glyas_Fos-R_dOase_dom"/>
</dbReference>
<keyword evidence="3" id="KW-1185">Reference proteome</keyword>
<evidence type="ECO:0000313" key="3">
    <source>
        <dbReference type="Proteomes" id="UP000635983"/>
    </source>
</evidence>
<accession>A0A917PKR2</accession>
<dbReference type="RefSeq" id="WP_188981673.1">
    <property type="nucleotide sequence ID" value="NZ_BMPO01000001.1"/>
</dbReference>
<dbReference type="Proteomes" id="UP000635983">
    <property type="component" value="Unassembled WGS sequence"/>
</dbReference>
<evidence type="ECO:0000259" key="1">
    <source>
        <dbReference type="PROSITE" id="PS51819"/>
    </source>
</evidence>
<dbReference type="EMBL" id="BMPO01000001">
    <property type="protein sequence ID" value="GGJ83057.1"/>
    <property type="molecule type" value="Genomic_DNA"/>
</dbReference>
<dbReference type="SUPFAM" id="SSF54593">
    <property type="entry name" value="Glyoxalase/Bleomycin resistance protein/Dihydroxybiphenyl dioxygenase"/>
    <property type="match status" value="1"/>
</dbReference>
<feature type="domain" description="VOC" evidence="1">
    <location>
        <begin position="6"/>
        <end position="130"/>
    </location>
</feature>
<dbReference type="Gene3D" id="3.10.180.10">
    <property type="entry name" value="2,3-Dihydroxybiphenyl 1,2-Dioxygenase, domain 1"/>
    <property type="match status" value="1"/>
</dbReference>
<dbReference type="PANTHER" id="PTHR36503">
    <property type="entry name" value="BLR2520 PROTEIN"/>
    <property type="match status" value="1"/>
</dbReference>
<gene>
    <name evidence="2" type="ORF">GCM10009304_06370</name>
</gene>